<dbReference type="InterPro" id="IPR052941">
    <property type="entry name" value="StomDev_PlantInt_Reg"/>
</dbReference>
<dbReference type="Pfam" id="PF02013">
    <property type="entry name" value="CBM_10"/>
    <property type="match status" value="2"/>
</dbReference>
<evidence type="ECO:0000313" key="8">
    <source>
        <dbReference type="Proteomes" id="UP000193944"/>
    </source>
</evidence>
<dbReference type="PANTHER" id="PTHR48004">
    <property type="entry name" value="OS01G0149700 PROTEIN"/>
    <property type="match status" value="1"/>
</dbReference>
<dbReference type="Gene3D" id="3.80.10.10">
    <property type="entry name" value="Ribonuclease Inhibitor"/>
    <property type="match status" value="2"/>
</dbReference>
<evidence type="ECO:0000256" key="4">
    <source>
        <dbReference type="SAM" id="MobiDB-lite"/>
    </source>
</evidence>
<dbReference type="STRING" id="1754192.A0A1Y1VPC7"/>
<dbReference type="InterPro" id="IPR032675">
    <property type="entry name" value="LRR_dom_sf"/>
</dbReference>
<dbReference type="SUPFAM" id="SSF52058">
    <property type="entry name" value="L domain-like"/>
    <property type="match status" value="1"/>
</dbReference>
<feature type="region of interest" description="Disordered" evidence="4">
    <location>
        <begin position="356"/>
        <end position="377"/>
    </location>
</feature>
<keyword evidence="1 5" id="KW-0732">Signal</keyword>
<dbReference type="Pfam" id="PF23598">
    <property type="entry name" value="LRR_14"/>
    <property type="match status" value="1"/>
</dbReference>
<feature type="compositionally biased region" description="Low complexity" evidence="4">
    <location>
        <begin position="361"/>
        <end position="377"/>
    </location>
</feature>
<evidence type="ECO:0000313" key="7">
    <source>
        <dbReference type="EMBL" id="ORX61819.1"/>
    </source>
</evidence>
<evidence type="ECO:0000256" key="3">
    <source>
        <dbReference type="ARBA" id="ARBA00022801"/>
    </source>
</evidence>
<keyword evidence="8" id="KW-1185">Reference proteome</keyword>
<feature type="chain" id="PRO_5012078774" evidence="5">
    <location>
        <begin position="20"/>
        <end position="483"/>
    </location>
</feature>
<feature type="signal peptide" evidence="5">
    <location>
        <begin position="1"/>
        <end position="19"/>
    </location>
</feature>
<dbReference type="PANTHER" id="PTHR48004:SF48">
    <property type="entry name" value="LEUCINE-RICH REPEAT-CONTAINING N-TERMINAL PLANT-TYPE DOMAIN-CONTAINING PROTEIN"/>
    <property type="match status" value="1"/>
</dbReference>
<feature type="domain" description="CBM10" evidence="6">
    <location>
        <begin position="442"/>
        <end position="478"/>
    </location>
</feature>
<evidence type="ECO:0000256" key="5">
    <source>
        <dbReference type="SAM" id="SignalP"/>
    </source>
</evidence>
<dbReference type="EMBL" id="MCFG01000693">
    <property type="protein sequence ID" value="ORX61819.1"/>
    <property type="molecule type" value="Genomic_DNA"/>
</dbReference>
<keyword evidence="3" id="KW-0378">Hydrolase</keyword>
<dbReference type="InterPro" id="IPR001611">
    <property type="entry name" value="Leu-rich_rpt"/>
</dbReference>
<dbReference type="InterPro" id="IPR009034">
    <property type="entry name" value="Dockerin_dom_fun_sf"/>
</dbReference>
<name>A0A1Y1VPC7_9FUNG</name>
<reference evidence="7 8" key="1">
    <citation type="submission" date="2016-08" db="EMBL/GenBank/DDBJ databases">
        <title>A Parts List for Fungal Cellulosomes Revealed by Comparative Genomics.</title>
        <authorList>
            <consortium name="DOE Joint Genome Institute"/>
            <person name="Haitjema C.H."/>
            <person name="Gilmore S.P."/>
            <person name="Henske J.K."/>
            <person name="Solomon K.V."/>
            <person name="De Groot R."/>
            <person name="Kuo A."/>
            <person name="Mondo S.J."/>
            <person name="Salamov A.A."/>
            <person name="Labutti K."/>
            <person name="Zhao Z."/>
            <person name="Chiniquy J."/>
            <person name="Barry K."/>
            <person name="Brewer H.M."/>
            <person name="Purvine S.O."/>
            <person name="Wright A.T."/>
            <person name="Boxma B."/>
            <person name="Van Alen T."/>
            <person name="Hackstein J.H."/>
            <person name="Baker S.E."/>
            <person name="Grigoriev I.V."/>
            <person name="O'Malley M.A."/>
        </authorList>
    </citation>
    <scope>NUCLEOTIDE SEQUENCE [LARGE SCALE GENOMIC DNA]</scope>
    <source>
        <strain evidence="7 8">S4</strain>
    </source>
</reference>
<reference evidence="7 8" key="2">
    <citation type="submission" date="2016-08" db="EMBL/GenBank/DDBJ databases">
        <title>Pervasive Adenine N6-methylation of Active Genes in Fungi.</title>
        <authorList>
            <consortium name="DOE Joint Genome Institute"/>
            <person name="Mondo S.J."/>
            <person name="Dannebaum R.O."/>
            <person name="Kuo R.C."/>
            <person name="Labutti K."/>
            <person name="Haridas S."/>
            <person name="Kuo A."/>
            <person name="Salamov A."/>
            <person name="Ahrendt S.R."/>
            <person name="Lipzen A."/>
            <person name="Sullivan W."/>
            <person name="Andreopoulos W.B."/>
            <person name="Clum A."/>
            <person name="Lindquist E."/>
            <person name="Daum C."/>
            <person name="Ramamoorthy G.K."/>
            <person name="Gryganskyi A."/>
            <person name="Culley D."/>
            <person name="Magnuson J.K."/>
            <person name="James T.Y."/>
            <person name="O'Malley M.A."/>
            <person name="Stajich J.E."/>
            <person name="Spatafora J.W."/>
            <person name="Visel A."/>
            <person name="Grigoriev I.V."/>
        </authorList>
    </citation>
    <scope>NUCLEOTIDE SEQUENCE [LARGE SCALE GENOMIC DNA]</scope>
    <source>
        <strain evidence="7 8">S4</strain>
    </source>
</reference>
<gene>
    <name evidence="7" type="ORF">BCR32DRAFT_288019</name>
</gene>
<dbReference type="PROSITE" id="PS51450">
    <property type="entry name" value="LRR"/>
    <property type="match status" value="1"/>
</dbReference>
<evidence type="ECO:0000256" key="1">
    <source>
        <dbReference type="ARBA" id="ARBA00022729"/>
    </source>
</evidence>
<organism evidence="7 8">
    <name type="scientific">Anaeromyces robustus</name>
    <dbReference type="NCBI Taxonomy" id="1754192"/>
    <lineage>
        <taxon>Eukaryota</taxon>
        <taxon>Fungi</taxon>
        <taxon>Fungi incertae sedis</taxon>
        <taxon>Chytridiomycota</taxon>
        <taxon>Chytridiomycota incertae sedis</taxon>
        <taxon>Neocallimastigomycetes</taxon>
        <taxon>Neocallimastigales</taxon>
        <taxon>Neocallimastigaceae</taxon>
        <taxon>Anaeromyces</taxon>
    </lineage>
</organism>
<dbReference type="AlphaFoldDB" id="A0A1Y1VPC7"/>
<dbReference type="Gene3D" id="3.90.1220.10">
    <property type="entry name" value="Cellulose docking domain, dockering"/>
    <property type="match status" value="2"/>
</dbReference>
<dbReference type="InterPro" id="IPR055414">
    <property type="entry name" value="LRR_R13L4/SHOC2-like"/>
</dbReference>
<keyword evidence="2" id="KW-0677">Repeat</keyword>
<evidence type="ECO:0000259" key="6">
    <source>
        <dbReference type="PROSITE" id="PS51763"/>
    </source>
</evidence>
<accession>A0A1Y1VPC7</accession>
<feature type="domain" description="CBM10" evidence="6">
    <location>
        <begin position="384"/>
        <end position="425"/>
    </location>
</feature>
<comment type="caution">
    <text evidence="7">The sequence shown here is derived from an EMBL/GenBank/DDBJ whole genome shotgun (WGS) entry which is preliminary data.</text>
</comment>
<dbReference type="OrthoDB" id="676979at2759"/>
<dbReference type="Proteomes" id="UP000193944">
    <property type="component" value="Unassembled WGS sequence"/>
</dbReference>
<sequence length="483" mass="53625">MYFSILLLLLNTVIIGGLAASQDCNVLAEIFKEYGLETYWELGTNECCNAYKDFEYPIIINCNQDNQIIKVHMADLYLENKPISQKFCSLNSLISLELMNNGFSGTMPACLTSLTTLEYLNLNDNDISGSILSDIGKLTNLKELQLSKNSFSGTLPESLGKLKSLTVLYVDANDLEGSIPNSFAYLDNIKSLDLSKNGFSGNLPSSLFSLTTLEHLYLNNNEFSGSISEDIGVFAALTELDLKNNDFKGAIPSSINFLQNLEWLSLANNYLSGEFPSIEKLKYLIYLDVSNNDIRSMPTSLKALPYLASINVTKNNNLVGELNLGKEAEECLMDTSKVCVRGGSCKGNIKQCTGNVEENPTDTTKNNNNSSNNSSNEINTDDDSCWAFIYGYPCCKGKSRNHVYAEDADGEWGYDINKKSWCGISSYEEIRNKYTKGKESDDCWSTKYGYSCCIGCTNFATTEEGSWGIERDNWCGIPSYCKQ</sequence>
<dbReference type="InterPro" id="IPR002883">
    <property type="entry name" value="CBM10/Dockerin_dom"/>
</dbReference>
<proteinExistence type="predicted"/>
<dbReference type="Pfam" id="PF00560">
    <property type="entry name" value="LRR_1"/>
    <property type="match status" value="1"/>
</dbReference>
<protein>
    <submittedName>
        <fullName evidence="7">L domain-like protein</fullName>
    </submittedName>
</protein>
<dbReference type="PROSITE" id="PS51763">
    <property type="entry name" value="CBM10"/>
    <property type="match status" value="2"/>
</dbReference>
<dbReference type="SUPFAM" id="SSF64571">
    <property type="entry name" value="Cellulose docking domain, dockering"/>
    <property type="match status" value="2"/>
</dbReference>
<dbReference type="FunFam" id="3.80.10.10:FF:000383">
    <property type="entry name" value="Leucine-rich repeat receptor protein kinase EMS1"/>
    <property type="match status" value="2"/>
</dbReference>
<dbReference type="GO" id="GO:0016787">
    <property type="term" value="F:hydrolase activity"/>
    <property type="evidence" value="ECO:0007669"/>
    <property type="project" value="UniProtKB-KW"/>
</dbReference>
<evidence type="ECO:0000256" key="2">
    <source>
        <dbReference type="ARBA" id="ARBA00022737"/>
    </source>
</evidence>